<gene>
    <name evidence="1" type="ORF">LXM24_23050</name>
</gene>
<proteinExistence type="predicted"/>
<organism evidence="1 2">
    <name type="scientific">Dyadobacter fanqingshengii</name>
    <dbReference type="NCBI Taxonomy" id="2906443"/>
    <lineage>
        <taxon>Bacteria</taxon>
        <taxon>Pseudomonadati</taxon>
        <taxon>Bacteroidota</taxon>
        <taxon>Cytophagia</taxon>
        <taxon>Cytophagales</taxon>
        <taxon>Spirosomataceae</taxon>
        <taxon>Dyadobacter</taxon>
    </lineage>
</organism>
<dbReference type="Proteomes" id="UP001139700">
    <property type="component" value="Unassembled WGS sequence"/>
</dbReference>
<dbReference type="EMBL" id="JAJTTA010000005">
    <property type="protein sequence ID" value="MCF0042999.1"/>
    <property type="molecule type" value="Genomic_DNA"/>
</dbReference>
<evidence type="ECO:0000313" key="2">
    <source>
        <dbReference type="Proteomes" id="UP001139700"/>
    </source>
</evidence>
<reference evidence="1" key="1">
    <citation type="submission" date="2021-12" db="EMBL/GenBank/DDBJ databases">
        <title>Novel species in genus Dyadobacter.</title>
        <authorList>
            <person name="Ma C."/>
        </authorList>
    </citation>
    <scope>NUCLEOTIDE SEQUENCE</scope>
    <source>
        <strain evidence="1">CY399</strain>
    </source>
</reference>
<keyword evidence="2" id="KW-1185">Reference proteome</keyword>
<evidence type="ECO:0000313" key="1">
    <source>
        <dbReference type="EMBL" id="MCF0042999.1"/>
    </source>
</evidence>
<name>A0A9X1PD81_9BACT</name>
<dbReference type="RefSeq" id="WP_234615836.1">
    <property type="nucleotide sequence ID" value="NZ_CP098806.1"/>
</dbReference>
<dbReference type="AlphaFoldDB" id="A0A9X1PD81"/>
<protein>
    <submittedName>
        <fullName evidence="1">Uncharacterized protein</fullName>
    </submittedName>
</protein>
<sequence length="170" mass="19275">MDNNLIKISSLPLVENPSQFHAARLILLVDVLFVGDTPRKMREHIKNNHGGFIYDKKTYIPITLTGTPESLIANAGTPIVFKFDHGFESDYHFNGNLEAAIFHKKLYDISHLSGQSSIQFVKEEEFIVERYLSEVREYFEPEKEAKLLAPVAKMPAIGQKAMKGLTLVKK</sequence>
<comment type="caution">
    <text evidence="1">The sequence shown here is derived from an EMBL/GenBank/DDBJ whole genome shotgun (WGS) entry which is preliminary data.</text>
</comment>
<accession>A0A9X1PD81</accession>